<name>A0AA41W5D2_9GAMM</name>
<dbReference type="RefSeq" id="WP_251260625.1">
    <property type="nucleotide sequence ID" value="NZ_JAMQGP010000002.1"/>
</dbReference>
<dbReference type="EMBL" id="JAMQGP010000002">
    <property type="protein sequence ID" value="MCM2679272.1"/>
    <property type="molecule type" value="Genomic_DNA"/>
</dbReference>
<dbReference type="AlphaFoldDB" id="A0AA41W5D2"/>
<protein>
    <submittedName>
        <fullName evidence="1">Uncharacterized protein</fullName>
    </submittedName>
</protein>
<reference evidence="1 2" key="1">
    <citation type="journal article" date="2013" name="Antonie Van Leeuwenhoek">
        <title>Echinimonas agarilytica gen. nov., sp. nov., a new gammaproteobacterium isolated from the sea urchin Strongylocentrotus intermedius.</title>
        <authorList>
            <person name="Nedashkovskaya O.I."/>
            <person name="Stenkova A.M."/>
            <person name="Zhukova N.V."/>
            <person name="Van Trappen S."/>
            <person name="Lee J.S."/>
            <person name="Kim S.B."/>
        </authorList>
    </citation>
    <scope>NUCLEOTIDE SEQUENCE [LARGE SCALE GENOMIC DNA]</scope>
    <source>
        <strain evidence="1 2">KMM 6351</strain>
    </source>
</reference>
<organism evidence="1 2">
    <name type="scientific">Echinimonas agarilytica</name>
    <dbReference type="NCBI Taxonomy" id="1215918"/>
    <lineage>
        <taxon>Bacteria</taxon>
        <taxon>Pseudomonadati</taxon>
        <taxon>Pseudomonadota</taxon>
        <taxon>Gammaproteobacteria</taxon>
        <taxon>Alteromonadales</taxon>
        <taxon>Echinimonadaceae</taxon>
        <taxon>Echinimonas</taxon>
    </lineage>
</organism>
<accession>A0AA41W5D2</accession>
<evidence type="ECO:0000313" key="1">
    <source>
        <dbReference type="EMBL" id="MCM2679272.1"/>
    </source>
</evidence>
<evidence type="ECO:0000313" key="2">
    <source>
        <dbReference type="Proteomes" id="UP001165393"/>
    </source>
</evidence>
<sequence length="49" mass="5272">MDRHCDVAVPARAGLELGLYPNQLSFTTSAAAIIHLIYGFWLEAAGTIP</sequence>
<proteinExistence type="predicted"/>
<keyword evidence="2" id="KW-1185">Reference proteome</keyword>
<comment type="caution">
    <text evidence="1">The sequence shown here is derived from an EMBL/GenBank/DDBJ whole genome shotgun (WGS) entry which is preliminary data.</text>
</comment>
<dbReference type="Proteomes" id="UP001165393">
    <property type="component" value="Unassembled WGS sequence"/>
</dbReference>
<gene>
    <name evidence="1" type="ORF">NAF29_06225</name>
</gene>